<protein>
    <submittedName>
        <fullName evidence="1">Uncharacterized protein</fullName>
    </submittedName>
</protein>
<gene>
    <name evidence="1" type="ORF">OPT61_g3346</name>
</gene>
<accession>A0ACC2IIA1</accession>
<name>A0ACC2IIA1_9PLEO</name>
<sequence>MENKAEDEIRKKWEQDARENAEREQEAAQRPKKRPRAIAYRNDADAVMKDLELEALLDGGAEKSTKAKGGAGKARRTATFFVTAFLGYLEDEQLYPGSTPQPTLHQHETLKQKARKSAPFFGDLRSSSNGSKLSSITMATPTPSTNTPQKHLPAFSSPAPRSVPHTGATTGMMNYDSPAMLNMLNEGGGALGGVPMGGVNMDISLSQLLPSASAMGRADEAERTRRLHSIIDTLKQKPGRVSVENVLALCSSLGISYQKEGGNAYIVPVGESNLLEFVFRGDEVEKIELQGGFDMHNDSIGFGETGTKILTRTLQPLPGQSKMNVTLERFAENLEKLVTLDKLGSPQHGGVSCYNAIAGVYTSLRKLFEHEKKMALAVLEEDTHNRHHKAEREVLCKRSGRPRPNTGNRLGLNLEYWMDRRHIIPKSRRATASEKGKEKMEIDSFEQSEYPEDDDDLETNKVYSLTLECEPSPSTLYTPIRISDDWISDAIEKPTDVNDANALDNILLNTPSLDWQDPKPTFLEPPASTGEDDAMNLDAAPGRLPNIRFVAKFNPPLVVPLTTYISLYQSVGVEPTQDFLATTFAGLALRPNEFDPGMTGTAGGTTHEIRSTRPALVRGQDGNEQDRLHNFSLYVPKMEYSRRLESLPFAHPKQLVEILPILRQYAFTTSLLQNSFLETAEQQKTTQLPTPPTTPNSTTSAPPLQLDINLSYNPPAPRLTLHIPHPDATSPSGPRTASPASISDLLSGLLSAPDATGPTASHAPLSVTLDVHANAEIVVSEQNVTEGRKVGEEDLDKVQEAEARIKRVGKALEVCGDLGIWGEWLRREVARSSD</sequence>
<evidence type="ECO:0000313" key="2">
    <source>
        <dbReference type="Proteomes" id="UP001153331"/>
    </source>
</evidence>
<dbReference type="EMBL" id="JAPHNI010000169">
    <property type="protein sequence ID" value="KAJ8114892.1"/>
    <property type="molecule type" value="Genomic_DNA"/>
</dbReference>
<dbReference type="Proteomes" id="UP001153331">
    <property type="component" value="Unassembled WGS sequence"/>
</dbReference>
<reference evidence="1" key="1">
    <citation type="submission" date="2022-11" db="EMBL/GenBank/DDBJ databases">
        <title>Genome Sequence of Boeremia exigua.</title>
        <authorList>
            <person name="Buettner E."/>
        </authorList>
    </citation>
    <scope>NUCLEOTIDE SEQUENCE</scope>
    <source>
        <strain evidence="1">CU02</strain>
    </source>
</reference>
<evidence type="ECO:0000313" key="1">
    <source>
        <dbReference type="EMBL" id="KAJ8114892.1"/>
    </source>
</evidence>
<proteinExistence type="predicted"/>
<keyword evidence="2" id="KW-1185">Reference proteome</keyword>
<comment type="caution">
    <text evidence="1">The sequence shown here is derived from an EMBL/GenBank/DDBJ whole genome shotgun (WGS) entry which is preliminary data.</text>
</comment>
<organism evidence="1 2">
    <name type="scientific">Boeremia exigua</name>
    <dbReference type="NCBI Taxonomy" id="749465"/>
    <lineage>
        <taxon>Eukaryota</taxon>
        <taxon>Fungi</taxon>
        <taxon>Dikarya</taxon>
        <taxon>Ascomycota</taxon>
        <taxon>Pezizomycotina</taxon>
        <taxon>Dothideomycetes</taxon>
        <taxon>Pleosporomycetidae</taxon>
        <taxon>Pleosporales</taxon>
        <taxon>Pleosporineae</taxon>
        <taxon>Didymellaceae</taxon>
        <taxon>Boeremia</taxon>
    </lineage>
</organism>